<feature type="transmembrane region" description="Helical" evidence="7">
    <location>
        <begin position="24"/>
        <end position="41"/>
    </location>
</feature>
<feature type="domain" description="Rhodopsin" evidence="8">
    <location>
        <begin position="37"/>
        <end position="308"/>
    </location>
</feature>
<comment type="subcellular location">
    <subcellularLocation>
        <location evidence="1">Membrane</location>
        <topology evidence="1">Multi-pass membrane protein</topology>
    </subcellularLocation>
</comment>
<dbReference type="PANTHER" id="PTHR33048">
    <property type="entry name" value="PTH11-LIKE INTEGRAL MEMBRANE PROTEIN (AFU_ORTHOLOGUE AFUA_5G11245)"/>
    <property type="match status" value="1"/>
</dbReference>
<keyword evidence="10" id="KW-1185">Reference proteome</keyword>
<dbReference type="GO" id="GO:0016020">
    <property type="term" value="C:membrane"/>
    <property type="evidence" value="ECO:0007669"/>
    <property type="project" value="UniProtKB-SubCell"/>
</dbReference>
<evidence type="ECO:0000256" key="6">
    <source>
        <dbReference type="SAM" id="MobiDB-lite"/>
    </source>
</evidence>
<organism evidence="9 10">
    <name type="scientific">Penicillium hordei</name>
    <dbReference type="NCBI Taxonomy" id="40994"/>
    <lineage>
        <taxon>Eukaryota</taxon>
        <taxon>Fungi</taxon>
        <taxon>Dikarya</taxon>
        <taxon>Ascomycota</taxon>
        <taxon>Pezizomycotina</taxon>
        <taxon>Eurotiomycetes</taxon>
        <taxon>Eurotiomycetidae</taxon>
        <taxon>Eurotiales</taxon>
        <taxon>Aspergillaceae</taxon>
        <taxon>Penicillium</taxon>
    </lineage>
</organism>
<accession>A0AAD6H6F5</accession>
<evidence type="ECO:0000313" key="10">
    <source>
        <dbReference type="Proteomes" id="UP001213799"/>
    </source>
</evidence>
<name>A0AAD6H6F5_9EURO</name>
<dbReference type="Pfam" id="PF20684">
    <property type="entry name" value="Fung_rhodopsin"/>
    <property type="match status" value="1"/>
</dbReference>
<feature type="transmembrane region" description="Helical" evidence="7">
    <location>
        <begin position="291"/>
        <end position="311"/>
    </location>
</feature>
<dbReference type="RefSeq" id="XP_056756900.1">
    <property type="nucleotide sequence ID" value="XM_056891905.1"/>
</dbReference>
<sequence>SATMAFSLEVRDAASDAHKATVELWTLYSIAVAVTILRTYARSKAGGWRNLRLDDFLIWVAIILYTAQASLAHSVGNVSGGLANNGMTTAQREALSPDNPAYRARVIGSKIQIAGWSTYAALINSLKLSVLAFYVRLMVLTSIISDGVSQQVTNTQQDGLGRRYQIPIYVGFGLVIGSFLASIITIFAACRPFHKNWQINPDPGNVCQPAISTPVIAVTFASNLITDPYLIFIPIPMLWQSSLKPLKKIAATIVLSSGVFILVCATIKSVFLLVDPEDGAQLANEWGTRETFVAVVTTNLPMIFHLFRIWLSKIFGSQFQSSHKTHKSPSGGFRSIGGGGDYPSRKDQGPASSDPMTIGMSFTESEERMMEDVKMQNLKAYPTAMPGNPASGAIVVSNQIDITHETRTIPQSEQPVKKATEAW</sequence>
<evidence type="ECO:0000256" key="5">
    <source>
        <dbReference type="ARBA" id="ARBA00038359"/>
    </source>
</evidence>
<comment type="caution">
    <text evidence="9">The sequence shown here is derived from an EMBL/GenBank/DDBJ whole genome shotgun (WGS) entry which is preliminary data.</text>
</comment>
<feature type="non-terminal residue" evidence="9">
    <location>
        <position position="1"/>
    </location>
</feature>
<evidence type="ECO:0000256" key="1">
    <source>
        <dbReference type="ARBA" id="ARBA00004141"/>
    </source>
</evidence>
<comment type="similarity">
    <text evidence="5">Belongs to the SAT4 family.</text>
</comment>
<dbReference type="InterPro" id="IPR052337">
    <property type="entry name" value="SAT4-like"/>
</dbReference>
<keyword evidence="4 7" id="KW-0472">Membrane</keyword>
<keyword evidence="2 7" id="KW-0812">Transmembrane</keyword>
<feature type="transmembrane region" description="Helical" evidence="7">
    <location>
        <begin position="166"/>
        <end position="189"/>
    </location>
</feature>
<dbReference type="InterPro" id="IPR049326">
    <property type="entry name" value="Rhodopsin_dom_fungi"/>
</dbReference>
<protein>
    <recommendedName>
        <fullName evidence="8">Rhodopsin domain-containing protein</fullName>
    </recommendedName>
</protein>
<dbReference type="GeneID" id="81582147"/>
<dbReference type="AlphaFoldDB" id="A0AAD6H6F5"/>
<feature type="region of interest" description="Disordered" evidence="6">
    <location>
        <begin position="323"/>
        <end position="358"/>
    </location>
</feature>
<reference evidence="9" key="1">
    <citation type="journal article" date="2023" name="IMA Fungus">
        <title>Comparative genomic study of the Penicillium genus elucidates a diverse pangenome and 15 lateral gene transfer events.</title>
        <authorList>
            <person name="Petersen C."/>
            <person name="Sorensen T."/>
            <person name="Nielsen M.R."/>
            <person name="Sondergaard T.E."/>
            <person name="Sorensen J.L."/>
            <person name="Fitzpatrick D.A."/>
            <person name="Frisvad J.C."/>
            <person name="Nielsen K.L."/>
        </authorList>
    </citation>
    <scope>NUCLEOTIDE SEQUENCE</scope>
    <source>
        <strain evidence="9">IBT 12815</strain>
    </source>
</reference>
<evidence type="ECO:0000256" key="4">
    <source>
        <dbReference type="ARBA" id="ARBA00023136"/>
    </source>
</evidence>
<dbReference type="Proteomes" id="UP001213799">
    <property type="component" value="Unassembled WGS sequence"/>
</dbReference>
<evidence type="ECO:0000256" key="7">
    <source>
        <dbReference type="SAM" id="Phobius"/>
    </source>
</evidence>
<proteinExistence type="inferred from homology"/>
<evidence type="ECO:0000313" key="9">
    <source>
        <dbReference type="EMBL" id="KAJ5615733.1"/>
    </source>
</evidence>
<dbReference type="EMBL" id="JAQJAE010000001">
    <property type="protein sequence ID" value="KAJ5615733.1"/>
    <property type="molecule type" value="Genomic_DNA"/>
</dbReference>
<feature type="transmembrane region" description="Helical" evidence="7">
    <location>
        <begin position="209"/>
        <end position="237"/>
    </location>
</feature>
<keyword evidence="3 7" id="KW-1133">Transmembrane helix</keyword>
<feature type="transmembrane region" description="Helical" evidence="7">
    <location>
        <begin position="249"/>
        <end position="271"/>
    </location>
</feature>
<gene>
    <name evidence="9" type="ORF">N7537_000847</name>
</gene>
<evidence type="ECO:0000259" key="8">
    <source>
        <dbReference type="Pfam" id="PF20684"/>
    </source>
</evidence>
<evidence type="ECO:0000256" key="2">
    <source>
        <dbReference type="ARBA" id="ARBA00022692"/>
    </source>
</evidence>
<feature type="transmembrane region" description="Helical" evidence="7">
    <location>
        <begin position="53"/>
        <end position="72"/>
    </location>
</feature>
<dbReference type="PANTHER" id="PTHR33048:SF105">
    <property type="match status" value="1"/>
</dbReference>
<evidence type="ECO:0000256" key="3">
    <source>
        <dbReference type="ARBA" id="ARBA00022989"/>
    </source>
</evidence>
<reference evidence="9" key="2">
    <citation type="submission" date="2023-01" db="EMBL/GenBank/DDBJ databases">
        <authorList>
            <person name="Petersen C."/>
        </authorList>
    </citation>
    <scope>NUCLEOTIDE SEQUENCE</scope>
    <source>
        <strain evidence="9">IBT 12815</strain>
    </source>
</reference>